<sequence>MAGAHNPLKGYEKIKAQKLLCSIEQGQFDENDVEGLFMKLRAHCGDRRVFREIADFVAHNDIRNKGLTNESMEAFYLSIKYFVEYVSPQRNLNIGEPFPSYIKRLMKYQCLKADGAMLMREFHVSPQSLAKKIESLFKEDKKSQTVVLNGKLGVETAAAINRVLHVIHVQPAITQRTLIDELLLVLGENKLIFDPMRIEQQSDRITICALALLHGTEYDFNGHRLGRCSISSEQEAISHGVTYVDEHGEEVPNPESFGHLQIHGHVTVQNNGADLAVAYTVFETNLDTTEWCDDSLFVVEHTTAGDNHFAWRKLDLCGVIGIDKDFKLIRLAAE</sequence>
<proteinExistence type="predicted"/>
<dbReference type="EMBL" id="CATWAF010000007">
    <property type="protein sequence ID" value="CAJ0705482.1"/>
    <property type="molecule type" value="Genomic_DNA"/>
</dbReference>
<dbReference type="RefSeq" id="WP_316871504.1">
    <property type="nucleotide sequence ID" value="NZ_CATWAF010000007.1"/>
</dbReference>
<name>A0AAD2B7K6_9RALS</name>
<organism evidence="1 2">
    <name type="scientific">Ralstonia wenshanensis</name>
    <dbReference type="NCBI Taxonomy" id="2842456"/>
    <lineage>
        <taxon>Bacteria</taxon>
        <taxon>Pseudomonadati</taxon>
        <taxon>Pseudomonadota</taxon>
        <taxon>Betaproteobacteria</taxon>
        <taxon>Burkholderiales</taxon>
        <taxon>Burkholderiaceae</taxon>
        <taxon>Ralstonia</taxon>
    </lineage>
</organism>
<dbReference type="AlphaFoldDB" id="A0AAD2B7K6"/>
<evidence type="ECO:0000313" key="1">
    <source>
        <dbReference type="EMBL" id="CAJ0705482.1"/>
    </source>
</evidence>
<comment type="caution">
    <text evidence="1">The sequence shown here is derived from an EMBL/GenBank/DDBJ whole genome shotgun (WGS) entry which is preliminary data.</text>
</comment>
<protein>
    <submittedName>
        <fullName evidence="1">Uncharacterized protein</fullName>
    </submittedName>
</protein>
<keyword evidence="2" id="KW-1185">Reference proteome</keyword>
<evidence type="ECO:0000313" key="2">
    <source>
        <dbReference type="Proteomes" id="UP001189915"/>
    </source>
</evidence>
<gene>
    <name evidence="1" type="ORF">LMG18091_04450</name>
</gene>
<accession>A0AAD2B7K6</accession>
<dbReference type="Proteomes" id="UP001189915">
    <property type="component" value="Unassembled WGS sequence"/>
</dbReference>
<reference evidence="1 2" key="1">
    <citation type="submission" date="2023-07" db="EMBL/GenBank/DDBJ databases">
        <authorList>
            <person name="Peeters C."/>
        </authorList>
    </citation>
    <scope>NUCLEOTIDE SEQUENCE [LARGE SCALE GENOMIC DNA]</scope>
    <source>
        <strain evidence="1 2">LMG 18091</strain>
    </source>
</reference>